<dbReference type="PANTHER" id="PTHR23155:SF1205">
    <property type="entry name" value="DISEASE RESISTANCE PROTEIN RPM1"/>
    <property type="match status" value="1"/>
</dbReference>
<keyword evidence="4" id="KW-1185">Reference proteome</keyword>
<dbReference type="InterPro" id="IPR044974">
    <property type="entry name" value="Disease_R_plants"/>
</dbReference>
<feature type="domain" description="Disease resistance protein winged helix" evidence="2">
    <location>
        <begin position="119"/>
        <end position="160"/>
    </location>
</feature>
<dbReference type="PANTHER" id="PTHR23155">
    <property type="entry name" value="DISEASE RESISTANCE PROTEIN RP"/>
    <property type="match status" value="1"/>
</dbReference>
<dbReference type="Gene3D" id="3.80.10.10">
    <property type="entry name" value="Ribonuclease Inhibitor"/>
    <property type="match status" value="1"/>
</dbReference>
<dbReference type="InterPro" id="IPR032675">
    <property type="entry name" value="LRR_dom_sf"/>
</dbReference>
<proteinExistence type="predicted"/>
<evidence type="ECO:0000313" key="5">
    <source>
        <dbReference type="RefSeq" id="XP_039142205.1"/>
    </source>
</evidence>
<dbReference type="GO" id="GO:0098542">
    <property type="term" value="P:defense response to other organism"/>
    <property type="evidence" value="ECO:0007669"/>
    <property type="project" value="TreeGrafter"/>
</dbReference>
<name>A0AB40CUF8_DIOCR</name>
<evidence type="ECO:0000256" key="1">
    <source>
        <dbReference type="SAM" id="MobiDB-lite"/>
    </source>
</evidence>
<evidence type="ECO:0000259" key="3">
    <source>
        <dbReference type="Pfam" id="PF25019"/>
    </source>
</evidence>
<dbReference type="RefSeq" id="XP_039142205.1">
    <property type="nucleotide sequence ID" value="XM_039286271.1"/>
</dbReference>
<evidence type="ECO:0000313" key="4">
    <source>
        <dbReference type="Proteomes" id="UP001515500"/>
    </source>
</evidence>
<reference evidence="5" key="1">
    <citation type="submission" date="2025-08" db="UniProtKB">
        <authorList>
            <consortium name="RefSeq"/>
        </authorList>
    </citation>
    <scope>IDENTIFICATION</scope>
</reference>
<dbReference type="Pfam" id="PF23559">
    <property type="entry name" value="WHD_DRP"/>
    <property type="match status" value="1"/>
</dbReference>
<feature type="region of interest" description="Disordered" evidence="1">
    <location>
        <begin position="19"/>
        <end position="48"/>
    </location>
</feature>
<dbReference type="GeneID" id="120279342"/>
<accession>A0AB40CUF8</accession>
<dbReference type="Pfam" id="PF25019">
    <property type="entry name" value="LRR_R13L1-DRL21"/>
    <property type="match status" value="1"/>
</dbReference>
<dbReference type="InterPro" id="IPR056789">
    <property type="entry name" value="LRR_R13L1-DRL21"/>
</dbReference>
<dbReference type="InterPro" id="IPR058922">
    <property type="entry name" value="WHD_DRP"/>
</dbReference>
<dbReference type="AlphaFoldDB" id="A0AB40CUF8"/>
<dbReference type="SUPFAM" id="SSF52058">
    <property type="entry name" value="L domain-like"/>
    <property type="match status" value="1"/>
</dbReference>
<feature type="domain" description="R13L1/DRL21-like LRR repeat region" evidence="3">
    <location>
        <begin position="226"/>
        <end position="352"/>
    </location>
</feature>
<dbReference type="Proteomes" id="UP001515500">
    <property type="component" value="Chromosome 2"/>
</dbReference>
<protein>
    <submittedName>
        <fullName evidence="5">Uncharacterized protein LOC120279342</fullName>
    </submittedName>
</protein>
<sequence length="454" mass="51259">MRRMLKEISFWSNNDDVCPGNSRRESWQGGRGDFGPRGPSRRLGEKGGGGLVSPRIVYEKEGIPLAAREAGVMLKDIRDPQDCHRIWSNIIQEATRKSLTWSYWMLPQHIQQCIVHLRLYPKGYKFDITTLVLSWMAVDVIIHQERSENLKAKGREFFSENLEAKGLDHDVLEAILKKMKRLRVLCLPSCVINKLPDLVGVSKHLRFLDLMNSSEFNVKKMKMHNLGQLKNMDNLKGGLHIKNMEAVGHANEAEEVMLKRKTQLREFVLEWSNTQTAAVPEHVFERLEPHDQITKLTVRGYGGAQSPSWMWKQNCKLETLKLVLSGCGIENSAPARCLQNLTSLTHLELSECASITFLPSEEVMRRLRSLESVILCGCVNLESVGGLQVLAPTDGSGPLETLQSRIAKDFKIICIMISNFSCRSKSDHVILAKNLVLLPRNDKPKEGTGEAVDI</sequence>
<evidence type="ECO:0000259" key="2">
    <source>
        <dbReference type="Pfam" id="PF23559"/>
    </source>
</evidence>
<organism evidence="4 5">
    <name type="scientific">Dioscorea cayennensis subsp. rotundata</name>
    <name type="common">White Guinea yam</name>
    <name type="synonym">Dioscorea rotundata</name>
    <dbReference type="NCBI Taxonomy" id="55577"/>
    <lineage>
        <taxon>Eukaryota</taxon>
        <taxon>Viridiplantae</taxon>
        <taxon>Streptophyta</taxon>
        <taxon>Embryophyta</taxon>
        <taxon>Tracheophyta</taxon>
        <taxon>Spermatophyta</taxon>
        <taxon>Magnoliopsida</taxon>
        <taxon>Liliopsida</taxon>
        <taxon>Dioscoreales</taxon>
        <taxon>Dioscoreaceae</taxon>
        <taxon>Dioscorea</taxon>
    </lineage>
</organism>
<gene>
    <name evidence="5" type="primary">LOC120279342</name>
</gene>